<organism evidence="2 3">
    <name type="scientific">Cryptolaemus montrouzieri</name>
    <dbReference type="NCBI Taxonomy" id="559131"/>
    <lineage>
        <taxon>Eukaryota</taxon>
        <taxon>Metazoa</taxon>
        <taxon>Ecdysozoa</taxon>
        <taxon>Arthropoda</taxon>
        <taxon>Hexapoda</taxon>
        <taxon>Insecta</taxon>
        <taxon>Pterygota</taxon>
        <taxon>Neoptera</taxon>
        <taxon>Endopterygota</taxon>
        <taxon>Coleoptera</taxon>
        <taxon>Polyphaga</taxon>
        <taxon>Cucujiformia</taxon>
        <taxon>Coccinelloidea</taxon>
        <taxon>Coccinellidae</taxon>
        <taxon>Scymninae</taxon>
        <taxon>Scymnini</taxon>
        <taxon>Cryptolaemus</taxon>
    </lineage>
</organism>
<feature type="region of interest" description="Disordered" evidence="1">
    <location>
        <begin position="1"/>
        <end position="20"/>
    </location>
</feature>
<feature type="compositionally biased region" description="Basic and acidic residues" evidence="1">
    <location>
        <begin position="111"/>
        <end position="122"/>
    </location>
</feature>
<keyword evidence="3" id="KW-1185">Reference proteome</keyword>
<accession>A0ABD2MUJ5</accession>
<dbReference type="EMBL" id="JABFTP020000021">
    <property type="protein sequence ID" value="KAL3269869.1"/>
    <property type="molecule type" value="Genomic_DNA"/>
</dbReference>
<name>A0ABD2MUJ5_9CUCU</name>
<evidence type="ECO:0000256" key="1">
    <source>
        <dbReference type="SAM" id="MobiDB-lite"/>
    </source>
</evidence>
<reference evidence="2 3" key="1">
    <citation type="journal article" date="2021" name="BMC Biol.">
        <title>Horizontally acquired antibacterial genes associated with adaptive radiation of ladybird beetles.</title>
        <authorList>
            <person name="Li H.S."/>
            <person name="Tang X.F."/>
            <person name="Huang Y.H."/>
            <person name="Xu Z.Y."/>
            <person name="Chen M.L."/>
            <person name="Du X.Y."/>
            <person name="Qiu B.Y."/>
            <person name="Chen P.T."/>
            <person name="Zhang W."/>
            <person name="Slipinski A."/>
            <person name="Escalona H.E."/>
            <person name="Waterhouse R.M."/>
            <person name="Zwick A."/>
            <person name="Pang H."/>
        </authorList>
    </citation>
    <scope>NUCLEOTIDE SEQUENCE [LARGE SCALE GENOMIC DNA]</scope>
    <source>
        <strain evidence="2">SYSU2018</strain>
    </source>
</reference>
<dbReference type="AlphaFoldDB" id="A0ABD2MUJ5"/>
<protein>
    <submittedName>
        <fullName evidence="2">Uncharacterized protein</fullName>
    </submittedName>
</protein>
<feature type="region of interest" description="Disordered" evidence="1">
    <location>
        <begin position="97"/>
        <end position="126"/>
    </location>
</feature>
<sequence length="560" mass="64999">MVEGYIEAHDNEHNRVGDEKPINSNINIPMSANYFSNDEILFPLDQTFFVQRNIGNRKSTEGRKQELIHIIKTLDTASKHKKIKIEEIFEILNESQKKPNKNRKNLTKTDAFSKRKETESGKNHLNIKINGRSDNFRRNCNDPIIKLSGRVDIRKTPDTIPKKYQKSLEKIRPYMLDTKSRREVDGYGSYCKRPSLSLKDFRARSTLLKSNGGKKSQFEIRYISPEFIRTSDLSIPGTYNKSREVFTEERNSDIMEKYQTKPRKIVSPKCEKKVLNDRNLEAKKTVDSFAKDITLYFDKQQNMKRNYRRVEKCVPLFERLKGDERDLPGIYTRFLRRSKGVSSRISKNELVDHRKRGIHSDNDIHSSSEDTNAIGDIDMEDYIHGELISDRPISKGYLDMINKEPIEYDQNFFHKVKNKEQLDNSVNVKKKKASKSVNDMEKTVFPSEKKETSSNFKVRTKLKGEKREKTIAKSQTKVDAKDAVKERNHQEKQETSETVLNYDPIKENLNMSPTTAITMMVLAADKVLAKKSDVFADAELKASRTNSKIKISKIARKNKH</sequence>
<comment type="caution">
    <text evidence="2">The sequence shown here is derived from an EMBL/GenBank/DDBJ whole genome shotgun (WGS) entry which is preliminary data.</text>
</comment>
<dbReference type="Proteomes" id="UP001516400">
    <property type="component" value="Unassembled WGS sequence"/>
</dbReference>
<proteinExistence type="predicted"/>
<gene>
    <name evidence="2" type="ORF">HHI36_008926</name>
</gene>
<evidence type="ECO:0000313" key="2">
    <source>
        <dbReference type="EMBL" id="KAL3269869.1"/>
    </source>
</evidence>
<evidence type="ECO:0000313" key="3">
    <source>
        <dbReference type="Proteomes" id="UP001516400"/>
    </source>
</evidence>